<dbReference type="Pfam" id="PF06941">
    <property type="entry name" value="NT5C"/>
    <property type="match status" value="1"/>
</dbReference>
<evidence type="ECO:0000256" key="1">
    <source>
        <dbReference type="ARBA" id="ARBA00009589"/>
    </source>
</evidence>
<dbReference type="STRING" id="990371.SAMN05421813_108124"/>
<dbReference type="Gene3D" id="1.10.40.40">
    <property type="entry name" value="Deoxyribonucleotidase, domain 2"/>
    <property type="match status" value="1"/>
</dbReference>
<name>A0A1G9RRA2_9SPHI</name>
<evidence type="ECO:0000256" key="2">
    <source>
        <dbReference type="PIRSR" id="PIRSR610708-1"/>
    </source>
</evidence>
<dbReference type="SFLD" id="SFLDG01126">
    <property type="entry name" value="C1.2:_Nucleotidase_Like"/>
    <property type="match status" value="1"/>
</dbReference>
<dbReference type="PANTHER" id="PTHR16504">
    <property type="entry name" value="5'(3')-DEOXYRIBONUCLEOTIDASE"/>
    <property type="match status" value="1"/>
</dbReference>
<dbReference type="EMBL" id="FNHH01000008">
    <property type="protein sequence ID" value="SDM25849.1"/>
    <property type="molecule type" value="Genomic_DNA"/>
</dbReference>
<dbReference type="AlphaFoldDB" id="A0A1G9RRA2"/>
<dbReference type="PANTHER" id="PTHR16504:SF4">
    <property type="entry name" value="5'(3')-DEOXYRIBONUCLEOTIDASE"/>
    <property type="match status" value="1"/>
</dbReference>
<dbReference type="GO" id="GO:0008253">
    <property type="term" value="F:5'-nucleotidase activity"/>
    <property type="evidence" value="ECO:0007669"/>
    <property type="project" value="InterPro"/>
</dbReference>
<dbReference type="Proteomes" id="UP000199226">
    <property type="component" value="Unassembled WGS sequence"/>
</dbReference>
<dbReference type="RefSeq" id="WP_245704475.1">
    <property type="nucleotide sequence ID" value="NZ_FNHH01000008.1"/>
</dbReference>
<sequence>MSERKPRIAVDMDEVIADPLSKFISLYNRDYGIPLDLQILPGNEMYHHVPENIKMKLWDYINEKGFFRDLAVLPDSVEVLKQLQEKYDIFIVSAAMEFPNSLQDKYEWLAEHFPFIGWQNIIFCGHKIVNVDILIDDRIKNFVDFDGRKLLFSSPHNMLLTGYERVNNWKEVGEKLL</sequence>
<organism evidence="3 4">
    <name type="scientific">Daejeonella rubra</name>
    <dbReference type="NCBI Taxonomy" id="990371"/>
    <lineage>
        <taxon>Bacteria</taxon>
        <taxon>Pseudomonadati</taxon>
        <taxon>Bacteroidota</taxon>
        <taxon>Sphingobacteriia</taxon>
        <taxon>Sphingobacteriales</taxon>
        <taxon>Sphingobacteriaceae</taxon>
        <taxon>Daejeonella</taxon>
    </lineage>
</organism>
<proteinExistence type="inferred from homology"/>
<protein>
    <submittedName>
        <fullName evidence="3">5'(3')-deoxyribonucleotidase</fullName>
    </submittedName>
</protein>
<comment type="similarity">
    <text evidence="1">Belongs to the 5'(3')-deoxyribonucleotidase family.</text>
</comment>
<dbReference type="InterPro" id="IPR023214">
    <property type="entry name" value="HAD_sf"/>
</dbReference>
<dbReference type="SFLD" id="SFLDG01146">
    <property type="entry name" value="C1.2.2"/>
    <property type="match status" value="1"/>
</dbReference>
<feature type="active site" description="Proton donor" evidence="2">
    <location>
        <position position="13"/>
    </location>
</feature>
<accession>A0A1G9RRA2</accession>
<keyword evidence="4" id="KW-1185">Reference proteome</keyword>
<feature type="active site" description="Nucleophile" evidence="2">
    <location>
        <position position="11"/>
    </location>
</feature>
<dbReference type="Gene3D" id="3.40.50.1000">
    <property type="entry name" value="HAD superfamily/HAD-like"/>
    <property type="match status" value="1"/>
</dbReference>
<dbReference type="GO" id="GO:0009223">
    <property type="term" value="P:pyrimidine deoxyribonucleotide catabolic process"/>
    <property type="evidence" value="ECO:0007669"/>
    <property type="project" value="TreeGrafter"/>
</dbReference>
<dbReference type="SUPFAM" id="SSF56784">
    <property type="entry name" value="HAD-like"/>
    <property type="match status" value="1"/>
</dbReference>
<evidence type="ECO:0000313" key="3">
    <source>
        <dbReference type="EMBL" id="SDM25849.1"/>
    </source>
</evidence>
<reference evidence="4" key="1">
    <citation type="submission" date="2016-10" db="EMBL/GenBank/DDBJ databases">
        <authorList>
            <person name="Varghese N."/>
            <person name="Submissions S."/>
        </authorList>
    </citation>
    <scope>NUCLEOTIDE SEQUENCE [LARGE SCALE GENOMIC DNA]</scope>
    <source>
        <strain evidence="4">DSM 24536</strain>
    </source>
</reference>
<gene>
    <name evidence="3" type="ORF">SAMN05421813_108124</name>
</gene>
<evidence type="ECO:0000313" key="4">
    <source>
        <dbReference type="Proteomes" id="UP000199226"/>
    </source>
</evidence>
<dbReference type="SFLD" id="SFLDS00003">
    <property type="entry name" value="Haloacid_Dehalogenase"/>
    <property type="match status" value="1"/>
</dbReference>
<dbReference type="InterPro" id="IPR036412">
    <property type="entry name" value="HAD-like_sf"/>
</dbReference>
<dbReference type="InterPro" id="IPR010708">
    <property type="entry name" value="5'(3')-deoxyribonucleotidase"/>
</dbReference>